<dbReference type="Proteomes" id="UP000245283">
    <property type="component" value="Unassembled WGS sequence"/>
</dbReference>
<feature type="transmembrane region" description="Helical" evidence="1">
    <location>
        <begin position="41"/>
        <end position="62"/>
    </location>
</feature>
<name>A0A2V1K6A3_9ACTO</name>
<sequence length="212" mass="22216">MKNYRPVFGTIFIGLIALLVGGAGLLSSYGHNIFFSPAFSLTWIVVGLLLVTAVLLLTAAFWPRKKEMPAYTSNAYTGTTSTMPERQFVPLTAQDAAVGASSAGGRVVADLRWLEPGDETTFVPLEATGGDIALLMNADLPIAIRLALGSGSVAVDVGLGLHEVGQPSLTDYSFATYGSKSILLGRGIGEIGEAKIVVDVKSPSANLRIDSN</sequence>
<protein>
    <submittedName>
        <fullName evidence="2">Uncharacterized protein</fullName>
    </submittedName>
</protein>
<feature type="transmembrane region" description="Helical" evidence="1">
    <location>
        <begin position="7"/>
        <end position="29"/>
    </location>
</feature>
<keyword evidence="1" id="KW-1133">Transmembrane helix</keyword>
<reference evidence="3" key="1">
    <citation type="submission" date="2018-05" db="EMBL/GenBank/DDBJ databases">
        <authorList>
            <person name="Li Y."/>
        </authorList>
    </citation>
    <scope>NUCLEOTIDE SEQUENCE [LARGE SCALE GENOMIC DNA]</scope>
    <source>
        <strain evidence="3">sk1b4</strain>
    </source>
</reference>
<keyword evidence="1" id="KW-0472">Membrane</keyword>
<organism evidence="2 3">
    <name type="scientific">Ancrocorticia populi</name>
    <dbReference type="NCBI Taxonomy" id="2175228"/>
    <lineage>
        <taxon>Bacteria</taxon>
        <taxon>Bacillati</taxon>
        <taxon>Actinomycetota</taxon>
        <taxon>Actinomycetes</taxon>
        <taxon>Actinomycetales</taxon>
        <taxon>Actinomycetaceae</taxon>
        <taxon>Ancrocorticia</taxon>
    </lineage>
</organism>
<evidence type="ECO:0000256" key="1">
    <source>
        <dbReference type="SAM" id="Phobius"/>
    </source>
</evidence>
<dbReference type="EMBL" id="QETB01000001">
    <property type="protein sequence ID" value="PWF26978.1"/>
    <property type="molecule type" value="Genomic_DNA"/>
</dbReference>
<accession>A0A2V1K6A3</accession>
<gene>
    <name evidence="2" type="ORF">DD236_00750</name>
</gene>
<comment type="caution">
    <text evidence="2">The sequence shown here is derived from an EMBL/GenBank/DDBJ whole genome shotgun (WGS) entry which is preliminary data.</text>
</comment>
<evidence type="ECO:0000313" key="3">
    <source>
        <dbReference type="Proteomes" id="UP000245283"/>
    </source>
</evidence>
<proteinExistence type="predicted"/>
<evidence type="ECO:0000313" key="2">
    <source>
        <dbReference type="EMBL" id="PWF26978.1"/>
    </source>
</evidence>
<keyword evidence="3" id="KW-1185">Reference proteome</keyword>
<keyword evidence="1" id="KW-0812">Transmembrane</keyword>
<dbReference type="RefSeq" id="WP_109092479.1">
    <property type="nucleotide sequence ID" value="NZ_QETB01000001.1"/>
</dbReference>
<dbReference type="AlphaFoldDB" id="A0A2V1K6A3"/>